<evidence type="ECO:0000313" key="2">
    <source>
        <dbReference type="Proteomes" id="UP001165960"/>
    </source>
</evidence>
<name>A0ACC2S8S3_9FUNG</name>
<accession>A0ACC2S8S3</accession>
<evidence type="ECO:0000313" key="1">
    <source>
        <dbReference type="EMBL" id="KAJ9058730.1"/>
    </source>
</evidence>
<reference evidence="1" key="1">
    <citation type="submission" date="2022-04" db="EMBL/GenBank/DDBJ databases">
        <title>Genome of the entomopathogenic fungus Entomophthora muscae.</title>
        <authorList>
            <person name="Elya C."/>
            <person name="Lovett B.R."/>
            <person name="Lee E."/>
            <person name="Macias A.M."/>
            <person name="Hajek A.E."/>
            <person name="De Bivort B.L."/>
            <person name="Kasson M.T."/>
            <person name="De Fine Licht H.H."/>
            <person name="Stajich J.E."/>
        </authorList>
    </citation>
    <scope>NUCLEOTIDE SEQUENCE</scope>
    <source>
        <strain evidence="1">Berkeley</strain>
    </source>
</reference>
<comment type="caution">
    <text evidence="1">The sequence shown here is derived from an EMBL/GenBank/DDBJ whole genome shotgun (WGS) entry which is preliminary data.</text>
</comment>
<sequence length="88" mass="9603">MVNPVKAASKEAVEEEIIDGVLRKVLVPCIPAPFVTSDKLLLTMLTGKSQLQDLNPDTPRAASLQDRLPTDFWAGTRTGFNFGKSFKA</sequence>
<gene>
    <name evidence="1" type="ORF">DSO57_1009324</name>
</gene>
<organism evidence="1 2">
    <name type="scientific">Entomophthora muscae</name>
    <dbReference type="NCBI Taxonomy" id="34485"/>
    <lineage>
        <taxon>Eukaryota</taxon>
        <taxon>Fungi</taxon>
        <taxon>Fungi incertae sedis</taxon>
        <taxon>Zoopagomycota</taxon>
        <taxon>Entomophthoromycotina</taxon>
        <taxon>Entomophthoromycetes</taxon>
        <taxon>Entomophthorales</taxon>
        <taxon>Entomophthoraceae</taxon>
        <taxon>Entomophthora</taxon>
    </lineage>
</organism>
<protein>
    <submittedName>
        <fullName evidence="1">Uncharacterized protein</fullName>
    </submittedName>
</protein>
<dbReference type="Proteomes" id="UP001165960">
    <property type="component" value="Unassembled WGS sequence"/>
</dbReference>
<proteinExistence type="predicted"/>
<keyword evidence="2" id="KW-1185">Reference proteome</keyword>
<dbReference type="EMBL" id="QTSX02005709">
    <property type="protein sequence ID" value="KAJ9058730.1"/>
    <property type="molecule type" value="Genomic_DNA"/>
</dbReference>